<feature type="region of interest" description="Disordered" evidence="1">
    <location>
        <begin position="15"/>
        <end position="34"/>
    </location>
</feature>
<sequence>MYQLSYDRIGSSKALWRPARSRSPQIGQSDIKSD</sequence>
<gene>
    <name evidence="2" type="ORF">G2W53_017497</name>
</gene>
<organism evidence="2 3">
    <name type="scientific">Senna tora</name>
    <dbReference type="NCBI Taxonomy" id="362788"/>
    <lineage>
        <taxon>Eukaryota</taxon>
        <taxon>Viridiplantae</taxon>
        <taxon>Streptophyta</taxon>
        <taxon>Embryophyta</taxon>
        <taxon>Tracheophyta</taxon>
        <taxon>Spermatophyta</taxon>
        <taxon>Magnoliopsida</taxon>
        <taxon>eudicotyledons</taxon>
        <taxon>Gunneridae</taxon>
        <taxon>Pentapetalae</taxon>
        <taxon>rosids</taxon>
        <taxon>fabids</taxon>
        <taxon>Fabales</taxon>
        <taxon>Fabaceae</taxon>
        <taxon>Caesalpinioideae</taxon>
        <taxon>Cassia clade</taxon>
        <taxon>Senna</taxon>
    </lineage>
</organism>
<dbReference type="Proteomes" id="UP000634136">
    <property type="component" value="Unassembled WGS sequence"/>
</dbReference>
<keyword evidence="3" id="KW-1185">Reference proteome</keyword>
<dbReference type="AlphaFoldDB" id="A0A834TPC2"/>
<accession>A0A834TPC2</accession>
<reference evidence="2" key="1">
    <citation type="submission" date="2020-09" db="EMBL/GenBank/DDBJ databases">
        <title>Genome-Enabled Discovery of Anthraquinone Biosynthesis in Senna tora.</title>
        <authorList>
            <person name="Kang S.-H."/>
            <person name="Pandey R.P."/>
            <person name="Lee C.-M."/>
            <person name="Sim J.-S."/>
            <person name="Jeong J.-T."/>
            <person name="Choi B.-S."/>
            <person name="Jung M."/>
            <person name="Ginzburg D."/>
            <person name="Zhao K."/>
            <person name="Won S.Y."/>
            <person name="Oh T.-J."/>
            <person name="Yu Y."/>
            <person name="Kim N.-H."/>
            <person name="Lee O.R."/>
            <person name="Lee T.-H."/>
            <person name="Bashyal P."/>
            <person name="Kim T.-S."/>
            <person name="Lee W.-H."/>
            <person name="Kawkins C."/>
            <person name="Kim C.-K."/>
            <person name="Kim J.S."/>
            <person name="Ahn B.O."/>
            <person name="Rhee S.Y."/>
            <person name="Sohng J.K."/>
        </authorList>
    </citation>
    <scope>NUCLEOTIDE SEQUENCE</scope>
    <source>
        <tissue evidence="2">Leaf</tissue>
    </source>
</reference>
<evidence type="ECO:0000256" key="1">
    <source>
        <dbReference type="SAM" id="MobiDB-lite"/>
    </source>
</evidence>
<proteinExistence type="predicted"/>
<evidence type="ECO:0000313" key="3">
    <source>
        <dbReference type="Proteomes" id="UP000634136"/>
    </source>
</evidence>
<name>A0A834TPC2_9FABA</name>
<evidence type="ECO:0000313" key="2">
    <source>
        <dbReference type="EMBL" id="KAF7826333.1"/>
    </source>
</evidence>
<protein>
    <submittedName>
        <fullName evidence="2">Uncharacterized protein</fullName>
    </submittedName>
</protein>
<dbReference type="EMBL" id="JAAIUW010000006">
    <property type="protein sequence ID" value="KAF7826333.1"/>
    <property type="molecule type" value="Genomic_DNA"/>
</dbReference>
<comment type="caution">
    <text evidence="2">The sequence shown here is derived from an EMBL/GenBank/DDBJ whole genome shotgun (WGS) entry which is preliminary data.</text>
</comment>
<feature type="compositionally biased region" description="Polar residues" evidence="1">
    <location>
        <begin position="22"/>
        <end position="34"/>
    </location>
</feature>